<protein>
    <submittedName>
        <fullName evidence="1">Uncharacterized protein</fullName>
    </submittedName>
</protein>
<keyword evidence="2" id="KW-1185">Reference proteome</keyword>
<gene>
    <name evidence="1" type="ORF">PIIN_10446</name>
</gene>
<organism evidence="1 2">
    <name type="scientific">Serendipita indica (strain DSM 11827)</name>
    <name type="common">Root endophyte fungus</name>
    <name type="synonym">Piriformospora indica</name>
    <dbReference type="NCBI Taxonomy" id="1109443"/>
    <lineage>
        <taxon>Eukaryota</taxon>
        <taxon>Fungi</taxon>
        <taxon>Dikarya</taxon>
        <taxon>Basidiomycota</taxon>
        <taxon>Agaricomycotina</taxon>
        <taxon>Agaricomycetes</taxon>
        <taxon>Sebacinales</taxon>
        <taxon>Serendipitaceae</taxon>
        <taxon>Serendipita</taxon>
    </lineage>
</organism>
<evidence type="ECO:0000313" key="1">
    <source>
        <dbReference type="EMBL" id="CCA76453.1"/>
    </source>
</evidence>
<dbReference type="EMBL" id="CAFZ01000763">
    <property type="protein sequence ID" value="CCA76453.1"/>
    <property type="molecule type" value="Genomic_DNA"/>
</dbReference>
<dbReference type="AlphaFoldDB" id="G4TYR0"/>
<reference evidence="1 2" key="1">
    <citation type="journal article" date="2011" name="PLoS Pathog.">
        <title>Endophytic Life Strategies Decoded by Genome and Transcriptome Analyses of the Mutualistic Root Symbiont Piriformospora indica.</title>
        <authorList>
            <person name="Zuccaro A."/>
            <person name="Lahrmann U."/>
            <person name="Guldener U."/>
            <person name="Langen G."/>
            <person name="Pfiffi S."/>
            <person name="Biedenkopf D."/>
            <person name="Wong P."/>
            <person name="Samans B."/>
            <person name="Grimm C."/>
            <person name="Basiewicz M."/>
            <person name="Murat C."/>
            <person name="Martin F."/>
            <person name="Kogel K.H."/>
        </authorList>
    </citation>
    <scope>NUCLEOTIDE SEQUENCE [LARGE SCALE GENOMIC DNA]</scope>
    <source>
        <strain evidence="1 2">DSM 11827</strain>
    </source>
</reference>
<accession>G4TYR0</accession>
<sequence length="204" mass="22199">MSLFQKIFKKPKNSKEVQNANISTAPTSLIEASTSTAASIAIPTNNDATAHEIGQMERPKTPSTAQINAQSQTRQDADRSTLGSKTDKWLARAALVLDLTKSAADAGGLAPLKGACEGMVTLLGSIQAVKDNQSAWSELLRTVREHNTALQRQLDQLGIKDILEECEKSISGPVMDYTTWVCQFLLRWKLIRTAPSRSWSSISA</sequence>
<name>G4TYR0_SERID</name>
<dbReference type="HOGENOM" id="CLU_1343735_0_0_1"/>
<evidence type="ECO:0000313" key="2">
    <source>
        <dbReference type="Proteomes" id="UP000007148"/>
    </source>
</evidence>
<proteinExistence type="predicted"/>
<dbReference type="Proteomes" id="UP000007148">
    <property type="component" value="Unassembled WGS sequence"/>
</dbReference>
<dbReference type="InParanoid" id="G4TYR0"/>
<comment type="caution">
    <text evidence="1">The sequence shown here is derived from an EMBL/GenBank/DDBJ whole genome shotgun (WGS) entry which is preliminary data.</text>
</comment>